<dbReference type="InterPro" id="IPR039000">
    <property type="entry name" value="DinG_proteobact"/>
</dbReference>
<dbReference type="InterPro" id="IPR010614">
    <property type="entry name" value="RAD3-like_helicase_DEAD"/>
</dbReference>
<dbReference type="PANTHER" id="PTHR11472:SF59">
    <property type="entry name" value="ATP-DEPENDENT DNA HELICASE DING"/>
    <property type="match status" value="1"/>
</dbReference>
<keyword evidence="4 11" id="KW-0378">Hydrolase</keyword>
<keyword evidence="9 11" id="KW-0238">DNA-binding</keyword>
<evidence type="ECO:0000256" key="4">
    <source>
        <dbReference type="ARBA" id="ARBA00022801"/>
    </source>
</evidence>
<dbReference type="EMBL" id="CP022684">
    <property type="protein sequence ID" value="AUM14255.1"/>
    <property type="molecule type" value="Genomic_DNA"/>
</dbReference>
<dbReference type="GO" id="GO:0033677">
    <property type="term" value="F:DNA/RNA helicase activity"/>
    <property type="evidence" value="ECO:0007669"/>
    <property type="project" value="TreeGrafter"/>
</dbReference>
<sequence>MLSDELKQQIQQAYSTFLDRKSLKPRYGQRLMIAEIAKGLAAIEQDSEAKRTSDNHIVVIEAGTGTGKTLAYLLGVMPVAKAMGKKVVLATATVALQDQVVNKDIPETLKQSGFSFTYALAKGRGRYLCLSKLDRLMTPGQDAGSTLALWDDFQQFAVDKHEAELYRAMDKAIEARDWDGDRDRWQDAVEDLTWRRVTNDHRGCTGRSCGFYEDCPFYMARNDIYRADLIVANHDLVLADLAMGGGVVLPAPEDTIYIFDEGHHLPDKALNHFSCSSQVRSTLGWLQDLIKMLDSLVDSSDAQGMAANVAATVKDLNEGLSESLGLLLATLTPLAERTDQLDSDQGKLVYRFENGVVPEALRDQAAQLVQPSQELVKQLQLVVDWLQEGMEGKRSDIAKPDAEAWMPLMSTQLARAEALMTVWMRYQLQDEDNRAPVARWLNFTQTGQGLDVELSACPVLASDVLARYLWHRAFAAVVTSATLTALGTFERFRFRSGVLPTSHFSVVPSPFDYQASGRIVVPDLACDPSNGVQHTDHLVSYIQRIWQQQLGTLVLFSSRRQMEEVCELLPADVQDRVLAQGRLGKAEMVRRHKEAVDAGEHSVLFGLASFAEGVDLPGAYCSCVLIARLPFSVPEDPVDATLAEWIQKRGGNPFMQIAVPDAAIRLKQAAGRLLRTESDRGEIVIFDRRIIDKRYGKLLLQSLPPFPLIKE</sequence>
<dbReference type="Proteomes" id="UP000235116">
    <property type="component" value="Chromosome"/>
</dbReference>
<dbReference type="GO" id="GO:0009432">
    <property type="term" value="P:SOS response"/>
    <property type="evidence" value="ECO:0007669"/>
    <property type="project" value="TreeGrafter"/>
</dbReference>
<feature type="domain" description="Helicase ATP-binding" evidence="12">
    <location>
        <begin position="15"/>
        <end position="308"/>
    </location>
</feature>
<dbReference type="GO" id="GO:0016887">
    <property type="term" value="F:ATP hydrolysis activity"/>
    <property type="evidence" value="ECO:0007669"/>
    <property type="project" value="RHEA"/>
</dbReference>
<dbReference type="Pfam" id="PF00270">
    <property type="entry name" value="DEAD"/>
    <property type="match status" value="1"/>
</dbReference>
<evidence type="ECO:0000256" key="3">
    <source>
        <dbReference type="ARBA" id="ARBA00022741"/>
    </source>
</evidence>
<name>A0A2K9LS21_9GAMM</name>
<dbReference type="SUPFAM" id="SSF52540">
    <property type="entry name" value="P-loop containing nucleoside triphosphate hydrolases"/>
    <property type="match status" value="1"/>
</dbReference>
<dbReference type="PROSITE" id="PS51193">
    <property type="entry name" value="HELICASE_ATP_BIND_2"/>
    <property type="match status" value="1"/>
</dbReference>
<evidence type="ECO:0000256" key="8">
    <source>
        <dbReference type="ARBA" id="ARBA00023014"/>
    </source>
</evidence>
<feature type="binding site" evidence="11">
    <location>
        <position position="215"/>
    </location>
    <ligand>
        <name>[4Fe-4S] cluster</name>
        <dbReference type="ChEBI" id="CHEBI:49883"/>
    </ligand>
</feature>
<dbReference type="OrthoDB" id="9805194at2"/>
<keyword evidence="3 11" id="KW-0547">Nucleotide-binding</keyword>
<evidence type="ECO:0000256" key="2">
    <source>
        <dbReference type="ARBA" id="ARBA00022723"/>
    </source>
</evidence>
<dbReference type="InterPro" id="IPR014001">
    <property type="entry name" value="Helicase_ATP-bd"/>
</dbReference>
<comment type="function">
    <text evidence="11">DNA-dependent ATPase and 5'-3' DNA helicase. Unwinds D-loops, R-loops, forked DNA and G-quadruplex DNA.</text>
</comment>
<feature type="binding site" evidence="11">
    <location>
        <position position="204"/>
    </location>
    <ligand>
        <name>[4Fe-4S] cluster</name>
        <dbReference type="ChEBI" id="CHEBI:49883"/>
    </ligand>
</feature>
<dbReference type="GO" id="GO:0005524">
    <property type="term" value="F:ATP binding"/>
    <property type="evidence" value="ECO:0007669"/>
    <property type="project" value="UniProtKB-UniRule"/>
</dbReference>
<dbReference type="GO" id="GO:0046872">
    <property type="term" value="F:metal ion binding"/>
    <property type="evidence" value="ECO:0007669"/>
    <property type="project" value="UniProtKB-KW"/>
</dbReference>
<dbReference type="EC" id="5.6.2.3" evidence="11"/>
<keyword evidence="10 11" id="KW-0413">Isomerase</keyword>
<keyword evidence="5 11" id="KW-0347">Helicase</keyword>
<dbReference type="SMART" id="SM00491">
    <property type="entry name" value="HELICc2"/>
    <property type="match status" value="1"/>
</dbReference>
<comment type="similarity">
    <text evidence="11">Belongs to the helicase family. DinG subfamily. Type 1 sub-subfamily.</text>
</comment>
<dbReference type="NCBIfam" id="NF008729">
    <property type="entry name" value="PRK11747.1"/>
    <property type="match status" value="1"/>
</dbReference>
<accession>A0A2K9LS21</accession>
<dbReference type="Gene3D" id="3.40.50.300">
    <property type="entry name" value="P-loop containing nucleotide triphosphate hydrolases"/>
    <property type="match status" value="2"/>
</dbReference>
<evidence type="ECO:0000256" key="5">
    <source>
        <dbReference type="ARBA" id="ARBA00022806"/>
    </source>
</evidence>
<reference evidence="14" key="1">
    <citation type="submission" date="2017-08" db="EMBL/GenBank/DDBJ databases">
        <title>Direct submision.</title>
        <authorList>
            <person name="Kim S.-J."/>
            <person name="Rhee S.-K."/>
        </authorList>
    </citation>
    <scope>NUCLEOTIDE SEQUENCE [LARGE SCALE GENOMIC DNA]</scope>
    <source>
        <strain evidence="14">GI5</strain>
    </source>
</reference>
<evidence type="ECO:0000256" key="1">
    <source>
        <dbReference type="ARBA" id="ARBA00022485"/>
    </source>
</evidence>
<dbReference type="GO" id="GO:0051539">
    <property type="term" value="F:4 iron, 4 sulfur cluster binding"/>
    <property type="evidence" value="ECO:0007669"/>
    <property type="project" value="UniProtKB-UniRule"/>
</dbReference>
<evidence type="ECO:0000256" key="11">
    <source>
        <dbReference type="HAMAP-Rule" id="MF_02205"/>
    </source>
</evidence>
<keyword evidence="7 11" id="KW-0408">Iron</keyword>
<keyword evidence="2 11" id="KW-0479">Metal-binding</keyword>
<evidence type="ECO:0000313" key="13">
    <source>
        <dbReference type="EMBL" id="AUM14255.1"/>
    </source>
</evidence>
<evidence type="ECO:0000256" key="10">
    <source>
        <dbReference type="ARBA" id="ARBA00023235"/>
    </source>
</evidence>
<dbReference type="AlphaFoldDB" id="A0A2K9LS21"/>
<dbReference type="InterPro" id="IPR006555">
    <property type="entry name" value="ATP-dep_Helicase_C"/>
</dbReference>
<dbReference type="PANTHER" id="PTHR11472">
    <property type="entry name" value="DNA REPAIR DEAD HELICASE RAD3/XP-D SUBFAMILY MEMBER"/>
    <property type="match status" value="1"/>
</dbReference>
<dbReference type="HAMAP" id="MF_02205">
    <property type="entry name" value="DinG_proteobact"/>
    <property type="match status" value="1"/>
</dbReference>
<dbReference type="InterPro" id="IPR045028">
    <property type="entry name" value="DinG/Rad3-like"/>
</dbReference>
<organism evidence="13 14">
    <name type="scientific">Ketobacter alkanivorans</name>
    <dbReference type="NCBI Taxonomy" id="1917421"/>
    <lineage>
        <taxon>Bacteria</taxon>
        <taxon>Pseudomonadati</taxon>
        <taxon>Pseudomonadota</taxon>
        <taxon>Gammaproteobacteria</taxon>
        <taxon>Pseudomonadales</taxon>
        <taxon>Ketobacteraceae</taxon>
        <taxon>Ketobacter</taxon>
    </lineage>
</organism>
<evidence type="ECO:0000256" key="7">
    <source>
        <dbReference type="ARBA" id="ARBA00023004"/>
    </source>
</evidence>
<evidence type="ECO:0000256" key="6">
    <source>
        <dbReference type="ARBA" id="ARBA00022840"/>
    </source>
</evidence>
<dbReference type="InterPro" id="IPR011545">
    <property type="entry name" value="DEAD/DEAH_box_helicase_dom"/>
</dbReference>
<dbReference type="GO" id="GO:0006281">
    <property type="term" value="P:DNA repair"/>
    <property type="evidence" value="ECO:0007669"/>
    <property type="project" value="TreeGrafter"/>
</dbReference>
<dbReference type="GO" id="GO:0043139">
    <property type="term" value="F:5'-3' DNA helicase activity"/>
    <property type="evidence" value="ECO:0007669"/>
    <property type="project" value="UniProtKB-UniRule"/>
</dbReference>
<comment type="catalytic activity">
    <reaction evidence="11">
        <text>ATP + H2O = ADP + phosphate + H(+)</text>
        <dbReference type="Rhea" id="RHEA:13065"/>
        <dbReference type="ChEBI" id="CHEBI:15377"/>
        <dbReference type="ChEBI" id="CHEBI:15378"/>
        <dbReference type="ChEBI" id="CHEBI:30616"/>
        <dbReference type="ChEBI" id="CHEBI:43474"/>
        <dbReference type="ChEBI" id="CHEBI:456216"/>
        <dbReference type="EC" id="5.6.2.3"/>
    </reaction>
</comment>
<dbReference type="FunFam" id="3.40.50.300:FF:000437">
    <property type="entry name" value="ATP-dependent DNA helicase DinG"/>
    <property type="match status" value="1"/>
</dbReference>
<keyword evidence="1 11" id="KW-0004">4Fe-4S</keyword>
<feature type="binding site" evidence="11">
    <location>
        <position position="209"/>
    </location>
    <ligand>
        <name>[4Fe-4S] cluster</name>
        <dbReference type="ChEBI" id="CHEBI:49883"/>
    </ligand>
</feature>
<dbReference type="InterPro" id="IPR014013">
    <property type="entry name" value="Helic_SF1/SF2_ATP-bd_DinG/Rad3"/>
</dbReference>
<dbReference type="SMART" id="SM00487">
    <property type="entry name" value="DEXDc"/>
    <property type="match status" value="1"/>
</dbReference>
<dbReference type="GO" id="GO:0003677">
    <property type="term" value="F:DNA binding"/>
    <property type="evidence" value="ECO:0007669"/>
    <property type="project" value="UniProtKB-UniRule"/>
</dbReference>
<comment type="cofactor">
    <cofactor evidence="11">
        <name>[4Fe-4S] cluster</name>
        <dbReference type="ChEBI" id="CHEBI:49883"/>
    </cofactor>
    <text evidence="11">Binds 1 [4Fe-4S] cluster.</text>
</comment>
<dbReference type="InterPro" id="IPR027417">
    <property type="entry name" value="P-loop_NTPase"/>
</dbReference>
<protein>
    <recommendedName>
        <fullName evidence="11">ATP-dependent DNA helicase DinG</fullName>
        <ecNumber evidence="11">5.6.2.3</ecNumber>
    </recommendedName>
    <alternativeName>
        <fullName evidence="11">DNA 5'-3' helicase DinG</fullName>
    </alternativeName>
</protein>
<evidence type="ECO:0000259" key="12">
    <source>
        <dbReference type="PROSITE" id="PS51193"/>
    </source>
</evidence>
<dbReference type="KEGG" id="kak:Kalk_18305"/>
<keyword evidence="8 11" id="KW-0411">Iron-sulfur</keyword>
<dbReference type="Pfam" id="PF06733">
    <property type="entry name" value="DEAD_2"/>
    <property type="match status" value="1"/>
</dbReference>
<evidence type="ECO:0000256" key="9">
    <source>
        <dbReference type="ARBA" id="ARBA00023125"/>
    </source>
</evidence>
<proteinExistence type="inferred from homology"/>
<feature type="binding site" evidence="11">
    <location>
        <position position="129"/>
    </location>
    <ligand>
        <name>[4Fe-4S] cluster</name>
        <dbReference type="ChEBI" id="CHEBI:49883"/>
    </ligand>
</feature>
<keyword evidence="14" id="KW-1185">Reference proteome</keyword>
<keyword evidence="6 11" id="KW-0067">ATP-binding</keyword>
<dbReference type="RefSeq" id="WP_101895629.1">
    <property type="nucleotide sequence ID" value="NZ_CP022684.1"/>
</dbReference>
<gene>
    <name evidence="11" type="primary">dinG</name>
    <name evidence="13" type="ORF">Kalk_18305</name>
</gene>
<dbReference type="Pfam" id="PF13307">
    <property type="entry name" value="Helicase_C_2"/>
    <property type="match status" value="1"/>
</dbReference>
<evidence type="ECO:0000313" key="14">
    <source>
        <dbReference type="Proteomes" id="UP000235116"/>
    </source>
</evidence>